<organism evidence="9 10">
    <name type="scientific">Neotabrizicola shimadae</name>
    <dbReference type="NCBI Taxonomy" id="2807096"/>
    <lineage>
        <taxon>Bacteria</taxon>
        <taxon>Pseudomonadati</taxon>
        <taxon>Pseudomonadota</taxon>
        <taxon>Alphaproteobacteria</taxon>
        <taxon>Rhodobacterales</taxon>
        <taxon>Paracoccaceae</taxon>
        <taxon>Neotabrizicola</taxon>
    </lineage>
</organism>
<evidence type="ECO:0000313" key="10">
    <source>
        <dbReference type="Proteomes" id="UP000826300"/>
    </source>
</evidence>
<dbReference type="PANTHER" id="PTHR30026:SF22">
    <property type="entry name" value="OUTER MEMBRANE EFFLUX PROTEIN"/>
    <property type="match status" value="1"/>
</dbReference>
<keyword evidence="7" id="KW-0998">Cell outer membrane</keyword>
<dbReference type="Gene3D" id="1.20.1600.10">
    <property type="entry name" value="Outer membrane efflux proteins (OEP)"/>
    <property type="match status" value="1"/>
</dbReference>
<dbReference type="Proteomes" id="UP000826300">
    <property type="component" value="Chromosome"/>
</dbReference>
<name>A0A8G0ZZ22_9RHOB</name>
<feature type="signal peptide" evidence="8">
    <location>
        <begin position="1"/>
        <end position="21"/>
    </location>
</feature>
<evidence type="ECO:0000313" key="9">
    <source>
        <dbReference type="EMBL" id="QYZ71573.1"/>
    </source>
</evidence>
<dbReference type="InterPro" id="IPR003423">
    <property type="entry name" value="OMP_efflux"/>
</dbReference>
<dbReference type="GO" id="GO:1990281">
    <property type="term" value="C:efflux pump complex"/>
    <property type="evidence" value="ECO:0007669"/>
    <property type="project" value="TreeGrafter"/>
</dbReference>
<dbReference type="EMBL" id="CP069370">
    <property type="protein sequence ID" value="QYZ71573.1"/>
    <property type="molecule type" value="Genomic_DNA"/>
</dbReference>
<dbReference type="PANTHER" id="PTHR30026">
    <property type="entry name" value="OUTER MEMBRANE PROTEIN TOLC"/>
    <property type="match status" value="1"/>
</dbReference>
<dbReference type="AlphaFoldDB" id="A0A8G0ZZ22"/>
<evidence type="ECO:0000256" key="4">
    <source>
        <dbReference type="ARBA" id="ARBA00022452"/>
    </source>
</evidence>
<comment type="similarity">
    <text evidence="2">Belongs to the outer membrane factor (OMF) (TC 1.B.17) family.</text>
</comment>
<dbReference type="GO" id="GO:0009279">
    <property type="term" value="C:cell outer membrane"/>
    <property type="evidence" value="ECO:0007669"/>
    <property type="project" value="UniProtKB-SubCell"/>
</dbReference>
<keyword evidence="3" id="KW-0813">Transport</keyword>
<evidence type="ECO:0000256" key="8">
    <source>
        <dbReference type="SAM" id="SignalP"/>
    </source>
</evidence>
<accession>A0A8G0ZZ22</accession>
<evidence type="ECO:0000256" key="7">
    <source>
        <dbReference type="ARBA" id="ARBA00023237"/>
    </source>
</evidence>
<keyword evidence="8" id="KW-0732">Signal</keyword>
<protein>
    <submittedName>
        <fullName evidence="9">TolC family outer membrane protein</fullName>
    </submittedName>
</protein>
<gene>
    <name evidence="9" type="ORF">JO391_08795</name>
</gene>
<keyword evidence="4" id="KW-1134">Transmembrane beta strand</keyword>
<evidence type="ECO:0000256" key="6">
    <source>
        <dbReference type="ARBA" id="ARBA00023136"/>
    </source>
</evidence>
<evidence type="ECO:0000256" key="5">
    <source>
        <dbReference type="ARBA" id="ARBA00022692"/>
    </source>
</evidence>
<dbReference type="SUPFAM" id="SSF56954">
    <property type="entry name" value="Outer membrane efflux proteins (OEP)"/>
    <property type="match status" value="1"/>
</dbReference>
<evidence type="ECO:0000256" key="2">
    <source>
        <dbReference type="ARBA" id="ARBA00007613"/>
    </source>
</evidence>
<keyword evidence="10" id="KW-1185">Reference proteome</keyword>
<dbReference type="RefSeq" id="WP_220664172.1">
    <property type="nucleotide sequence ID" value="NZ_CP069370.1"/>
</dbReference>
<dbReference type="KEGG" id="nsm:JO391_08795"/>
<keyword evidence="5" id="KW-0812">Transmembrane</keyword>
<dbReference type="GO" id="GO:0015562">
    <property type="term" value="F:efflux transmembrane transporter activity"/>
    <property type="evidence" value="ECO:0007669"/>
    <property type="project" value="InterPro"/>
</dbReference>
<comment type="subcellular location">
    <subcellularLocation>
        <location evidence="1">Cell outer membrane</location>
    </subcellularLocation>
</comment>
<proteinExistence type="inferred from homology"/>
<dbReference type="InterPro" id="IPR051906">
    <property type="entry name" value="TolC-like"/>
</dbReference>
<reference evidence="9" key="1">
    <citation type="submission" date="2021-02" db="EMBL/GenBank/DDBJ databases">
        <title>Rhodobacter shimadae sp. nov., an aerobic anoxygenic phototrophic bacterium isolated from a hot spring.</title>
        <authorList>
            <person name="Muramatsu S."/>
            <person name="Haruta S."/>
            <person name="Hirose S."/>
            <person name="Hanada S."/>
        </authorList>
    </citation>
    <scope>NUCLEOTIDE SEQUENCE</scope>
    <source>
        <strain evidence="9">N10</strain>
    </source>
</reference>
<feature type="chain" id="PRO_5034603232" evidence="8">
    <location>
        <begin position="22"/>
        <end position="471"/>
    </location>
</feature>
<dbReference type="InterPro" id="IPR010130">
    <property type="entry name" value="T1SS_OMP_TolC"/>
</dbReference>
<dbReference type="Pfam" id="PF02321">
    <property type="entry name" value="OEP"/>
    <property type="match status" value="2"/>
</dbReference>
<dbReference type="NCBIfam" id="TIGR01844">
    <property type="entry name" value="type_I_sec_TolC"/>
    <property type="match status" value="1"/>
</dbReference>
<keyword evidence="6" id="KW-0472">Membrane</keyword>
<sequence length="471" mass="50418">MHFVKRVVVALSLTAGMQAPAAWAESLGDALISAYKNSNLLDQNEALLRAADEGVAAAVAQLRPIVQFVANATTDRTLYADGRSFDNNWSDLTATYAIVAQATLYDFGRNAIGVESAKETVLATREALLQIEQQVLLSAVRAYIQVRVNQEVVAIRENNVRLLSEELKATQDRFEVGEVTRTDVALAEAQLAQAQAGLSSAEGDLLVAREAYKAAVGHYPGELDRTPPMPQTASSQADAEAVALRTHPAVRQAQREATVARLAVEGARAELGPELVGTLRLGGSEFTAANDDADLNFDGGSATFNFEFNQTLYGGGGLSAAYRAALAQLDAADSNLLQVGVEIKQDVGDAWSQLSVSGANIAATVKQVDAAQIAFEGMREEANLGARTTIDVLDAEQDLLDARFARLQAEAERYVAAYNLLASMGLLTVDHLKLNVPVYDPAAYYNAVRRAPTSSPQGKKLDRILKTIQQP</sequence>
<dbReference type="GO" id="GO:0015288">
    <property type="term" value="F:porin activity"/>
    <property type="evidence" value="ECO:0007669"/>
    <property type="project" value="TreeGrafter"/>
</dbReference>
<evidence type="ECO:0000256" key="1">
    <source>
        <dbReference type="ARBA" id="ARBA00004442"/>
    </source>
</evidence>
<evidence type="ECO:0000256" key="3">
    <source>
        <dbReference type="ARBA" id="ARBA00022448"/>
    </source>
</evidence>